<comment type="similarity">
    <text evidence="2">Belongs to the SPF27 family.</text>
</comment>
<dbReference type="GO" id="GO:0008380">
    <property type="term" value="P:RNA splicing"/>
    <property type="evidence" value="ECO:0007669"/>
    <property type="project" value="UniProtKB-KW"/>
</dbReference>
<evidence type="ECO:0000256" key="3">
    <source>
        <dbReference type="ARBA" id="ARBA00022664"/>
    </source>
</evidence>
<dbReference type="GO" id="GO:0006397">
    <property type="term" value="P:mRNA processing"/>
    <property type="evidence" value="ECO:0007669"/>
    <property type="project" value="UniProtKB-KW"/>
</dbReference>
<evidence type="ECO:0000313" key="8">
    <source>
        <dbReference type="EMBL" id="SZF06361.1"/>
    </source>
</evidence>
<dbReference type="Pfam" id="PF05700">
    <property type="entry name" value="BCAS2"/>
    <property type="match status" value="1"/>
</dbReference>
<dbReference type="GO" id="GO:0000974">
    <property type="term" value="C:Prp19 complex"/>
    <property type="evidence" value="ECO:0007669"/>
    <property type="project" value="TreeGrafter"/>
</dbReference>
<proteinExistence type="inferred from homology"/>
<evidence type="ECO:0000256" key="5">
    <source>
        <dbReference type="ARBA" id="ARBA00023187"/>
    </source>
</evidence>
<sequence>MILPTVIHDSLPYIDAEINAEERASALSLISAELDDAAKSGIADLPAPASENLSALALAEIQRVQEKRPLKAIELTRYESNEFPSAPSEAHPESWHSALQATYTSQVYLQNRQKNLEFLAEYGKNSWLLANARLEGTLRDLEQELTASKTELDVCVLQRKSAQEAVEGEIRGLEDTWKKGVGRLLETEVAAERLRREILQKLRENAK</sequence>
<dbReference type="GO" id="GO:0071013">
    <property type="term" value="C:catalytic step 2 spliceosome"/>
    <property type="evidence" value="ECO:0007669"/>
    <property type="project" value="TreeGrafter"/>
</dbReference>
<feature type="coiled-coil region" evidence="7">
    <location>
        <begin position="124"/>
        <end position="151"/>
    </location>
</feature>
<evidence type="ECO:0000256" key="7">
    <source>
        <dbReference type="SAM" id="Coils"/>
    </source>
</evidence>
<dbReference type="InterPro" id="IPR008409">
    <property type="entry name" value="SPF27"/>
</dbReference>
<comment type="subcellular location">
    <subcellularLocation>
        <location evidence="1">Nucleus</location>
    </subcellularLocation>
</comment>
<evidence type="ECO:0000256" key="1">
    <source>
        <dbReference type="ARBA" id="ARBA00004123"/>
    </source>
</evidence>
<dbReference type="EMBL" id="UNSH01000090">
    <property type="protein sequence ID" value="SZF06361.1"/>
    <property type="molecule type" value="Genomic_DNA"/>
</dbReference>
<gene>
    <name evidence="8" type="ORF">BLGHR1_17165</name>
</gene>
<evidence type="ECO:0008006" key="10">
    <source>
        <dbReference type="Google" id="ProtNLM"/>
    </source>
</evidence>
<evidence type="ECO:0000256" key="4">
    <source>
        <dbReference type="ARBA" id="ARBA00022728"/>
    </source>
</evidence>
<name>A0A383V1A2_BLUHO</name>
<dbReference type="AlphaFoldDB" id="A0A383V1A2"/>
<keyword evidence="5" id="KW-0508">mRNA splicing</keyword>
<dbReference type="PANTHER" id="PTHR13296:SF0">
    <property type="entry name" value="PRE-MRNA-SPLICING FACTOR SPF27"/>
    <property type="match status" value="1"/>
</dbReference>
<keyword evidence="6" id="KW-0539">Nucleus</keyword>
<keyword evidence="7" id="KW-0175">Coiled coil</keyword>
<keyword evidence="4" id="KW-0747">Spliceosome</keyword>
<organism evidence="8 9">
    <name type="scientific">Blumeria hordei</name>
    <name type="common">Barley powdery mildew</name>
    <name type="synonym">Blumeria graminis f. sp. hordei</name>
    <dbReference type="NCBI Taxonomy" id="2867405"/>
    <lineage>
        <taxon>Eukaryota</taxon>
        <taxon>Fungi</taxon>
        <taxon>Dikarya</taxon>
        <taxon>Ascomycota</taxon>
        <taxon>Pezizomycotina</taxon>
        <taxon>Leotiomycetes</taxon>
        <taxon>Erysiphales</taxon>
        <taxon>Erysiphaceae</taxon>
        <taxon>Blumeria</taxon>
    </lineage>
</organism>
<evidence type="ECO:0000256" key="2">
    <source>
        <dbReference type="ARBA" id="ARBA00010788"/>
    </source>
</evidence>
<dbReference type="VEuPathDB" id="FungiDB:BLGHR1_17165"/>
<dbReference type="GO" id="GO:0071011">
    <property type="term" value="C:precatalytic spliceosome"/>
    <property type="evidence" value="ECO:0007669"/>
    <property type="project" value="TreeGrafter"/>
</dbReference>
<dbReference type="PANTHER" id="PTHR13296">
    <property type="entry name" value="BCAS2 PROTEIN"/>
    <property type="match status" value="1"/>
</dbReference>
<protein>
    <recommendedName>
        <fullName evidence="10">BCAS2 family protein</fullName>
    </recommendedName>
</protein>
<dbReference type="Proteomes" id="UP000275772">
    <property type="component" value="Unassembled WGS sequence"/>
</dbReference>
<accession>A0A383V1A2</accession>
<keyword evidence="3" id="KW-0507">mRNA processing</keyword>
<evidence type="ECO:0000313" key="9">
    <source>
        <dbReference type="Proteomes" id="UP000275772"/>
    </source>
</evidence>
<evidence type="ECO:0000256" key="6">
    <source>
        <dbReference type="ARBA" id="ARBA00023242"/>
    </source>
</evidence>
<reference evidence="8 9" key="1">
    <citation type="submission" date="2017-11" db="EMBL/GenBank/DDBJ databases">
        <authorList>
            <person name="Kracher B."/>
        </authorList>
    </citation>
    <scope>NUCLEOTIDE SEQUENCE [LARGE SCALE GENOMIC DNA]</scope>
    <source>
        <strain evidence="8 9">RACE1</strain>
    </source>
</reference>